<dbReference type="CDD" id="cd00637">
    <property type="entry name" value="7tm_classA_rhodopsin-like"/>
    <property type="match status" value="1"/>
</dbReference>
<dbReference type="AlphaFoldDB" id="A7S5W9"/>
<dbReference type="OMA" id="CALHAPY"/>
<keyword evidence="4 8" id="KW-0297">G-protein coupled receptor</keyword>
<feature type="transmembrane region" description="Helical" evidence="9">
    <location>
        <begin position="6"/>
        <end position="24"/>
    </location>
</feature>
<evidence type="ECO:0000256" key="7">
    <source>
        <dbReference type="ARBA" id="ARBA00023224"/>
    </source>
</evidence>
<feature type="transmembrane region" description="Helical" evidence="9">
    <location>
        <begin position="178"/>
        <end position="203"/>
    </location>
</feature>
<accession>A7S5W9</accession>
<evidence type="ECO:0000256" key="3">
    <source>
        <dbReference type="ARBA" id="ARBA00022989"/>
    </source>
</evidence>
<dbReference type="InParanoid" id="A7S5W9"/>
<evidence type="ECO:0000313" key="11">
    <source>
        <dbReference type="EMBL" id="EDO40878.1"/>
    </source>
</evidence>
<evidence type="ECO:0000256" key="1">
    <source>
        <dbReference type="ARBA" id="ARBA00004141"/>
    </source>
</evidence>
<protein>
    <recommendedName>
        <fullName evidence="10">G-protein coupled receptors family 1 profile domain-containing protein</fullName>
    </recommendedName>
</protein>
<dbReference type="GO" id="GO:0016020">
    <property type="term" value="C:membrane"/>
    <property type="evidence" value="ECO:0007669"/>
    <property type="project" value="UniProtKB-SubCell"/>
</dbReference>
<proteinExistence type="inferred from homology"/>
<dbReference type="InterPro" id="IPR000276">
    <property type="entry name" value="GPCR_Rhodpsn"/>
</dbReference>
<comment type="subcellular location">
    <subcellularLocation>
        <location evidence="1">Membrane</location>
        <topology evidence="1">Multi-pass membrane protein</topology>
    </subcellularLocation>
</comment>
<dbReference type="PANTHER" id="PTHR45695">
    <property type="entry name" value="LEUCOKININ RECEPTOR-RELATED"/>
    <property type="match status" value="1"/>
</dbReference>
<name>A7S5W9_NEMVE</name>
<dbReference type="eggNOG" id="KOG4219">
    <property type="taxonomic scope" value="Eukaryota"/>
</dbReference>
<keyword evidence="6 8" id="KW-0675">Receptor</keyword>
<comment type="similarity">
    <text evidence="8">Belongs to the G-protein coupled receptor 1 family.</text>
</comment>
<dbReference type="PRINTS" id="PR00237">
    <property type="entry name" value="GPCRRHODOPSN"/>
</dbReference>
<keyword evidence="5 9" id="KW-0472">Membrane</keyword>
<dbReference type="EMBL" id="DS469585">
    <property type="protein sequence ID" value="EDO40878.1"/>
    <property type="molecule type" value="Genomic_DNA"/>
</dbReference>
<keyword evidence="7 8" id="KW-0807">Transducer</keyword>
<dbReference type="SUPFAM" id="SSF81321">
    <property type="entry name" value="Family A G protein-coupled receptor-like"/>
    <property type="match status" value="1"/>
</dbReference>
<evidence type="ECO:0000256" key="6">
    <source>
        <dbReference type="ARBA" id="ARBA00023170"/>
    </source>
</evidence>
<dbReference type="Gene3D" id="1.20.1070.10">
    <property type="entry name" value="Rhodopsin 7-helix transmembrane proteins"/>
    <property type="match status" value="1"/>
</dbReference>
<dbReference type="PROSITE" id="PS50262">
    <property type="entry name" value="G_PROTEIN_RECEP_F1_2"/>
    <property type="match status" value="1"/>
</dbReference>
<evidence type="ECO:0000256" key="2">
    <source>
        <dbReference type="ARBA" id="ARBA00022692"/>
    </source>
</evidence>
<feature type="non-terminal residue" evidence="11">
    <location>
        <position position="307"/>
    </location>
</feature>
<dbReference type="HOGENOM" id="CLU_009579_6_0_1"/>
<sequence length="307" mass="35223">MLAYCILILLAFIGNVIVIFIFRNHRSMRSTTTNRLIVNMAASDILLPVLVLPRQLAVIVETGKNAAIVWRIPGTFGQITCKLIPFLGDVSNTVSIFSLVLVACDRYLAVVWPMSKSLHFTPFRCKLLIYATWIAACALHAPYFNTFYLLQDNFCLNQWRRGFDLETHIYNTKTQQKYFVSLLVIVYVVPLTLITVLYTSIIIELGDNKRNNDRNPGVHGRRRRKEDRRVITMLIVVLAVFGLCFAPIHIYHFLKYFVLSDSAYCGSPSLDFALYFLAQSSCGITPYIYFIFVRNYRNGLKEILKCC</sequence>
<evidence type="ECO:0000256" key="4">
    <source>
        <dbReference type="ARBA" id="ARBA00023040"/>
    </source>
</evidence>
<dbReference type="Pfam" id="PF00001">
    <property type="entry name" value="7tm_1"/>
    <property type="match status" value="1"/>
</dbReference>
<feature type="transmembrane region" description="Helical" evidence="9">
    <location>
        <begin position="272"/>
        <end position="292"/>
    </location>
</feature>
<feature type="transmembrane region" description="Helical" evidence="9">
    <location>
        <begin position="127"/>
        <end position="144"/>
    </location>
</feature>
<evidence type="ECO:0000313" key="12">
    <source>
        <dbReference type="Proteomes" id="UP000001593"/>
    </source>
</evidence>
<keyword evidence="3 9" id="KW-1133">Transmembrane helix</keyword>
<dbReference type="InterPro" id="IPR017452">
    <property type="entry name" value="GPCR_Rhodpsn_7TM"/>
</dbReference>
<feature type="transmembrane region" description="Helical" evidence="9">
    <location>
        <begin position="230"/>
        <end position="252"/>
    </location>
</feature>
<organism evidence="11 12">
    <name type="scientific">Nematostella vectensis</name>
    <name type="common">Starlet sea anemone</name>
    <dbReference type="NCBI Taxonomy" id="45351"/>
    <lineage>
        <taxon>Eukaryota</taxon>
        <taxon>Metazoa</taxon>
        <taxon>Cnidaria</taxon>
        <taxon>Anthozoa</taxon>
        <taxon>Hexacorallia</taxon>
        <taxon>Actiniaria</taxon>
        <taxon>Edwardsiidae</taxon>
        <taxon>Nematostella</taxon>
    </lineage>
</organism>
<feature type="domain" description="G-protein coupled receptors family 1 profile" evidence="10">
    <location>
        <begin position="14"/>
        <end position="289"/>
    </location>
</feature>
<keyword evidence="12" id="KW-1185">Reference proteome</keyword>
<dbReference type="PhylomeDB" id="A7S5W9"/>
<dbReference type="STRING" id="45351.A7S5W9"/>
<dbReference type="PANTHER" id="PTHR45695:SF9">
    <property type="entry name" value="LEUCOKININ RECEPTOR"/>
    <property type="match status" value="1"/>
</dbReference>
<keyword evidence="2 8" id="KW-0812">Transmembrane</keyword>
<dbReference type="PROSITE" id="PS00237">
    <property type="entry name" value="G_PROTEIN_RECEP_F1_1"/>
    <property type="match status" value="1"/>
</dbReference>
<evidence type="ECO:0000259" key="10">
    <source>
        <dbReference type="PROSITE" id="PS50262"/>
    </source>
</evidence>
<dbReference type="Proteomes" id="UP000001593">
    <property type="component" value="Unassembled WGS sequence"/>
</dbReference>
<evidence type="ECO:0000256" key="5">
    <source>
        <dbReference type="ARBA" id="ARBA00023136"/>
    </source>
</evidence>
<dbReference type="GO" id="GO:0004930">
    <property type="term" value="F:G protein-coupled receptor activity"/>
    <property type="evidence" value="ECO:0007669"/>
    <property type="project" value="UniProtKB-KW"/>
</dbReference>
<reference evidence="11 12" key="1">
    <citation type="journal article" date="2007" name="Science">
        <title>Sea anemone genome reveals ancestral eumetazoan gene repertoire and genomic organization.</title>
        <authorList>
            <person name="Putnam N.H."/>
            <person name="Srivastava M."/>
            <person name="Hellsten U."/>
            <person name="Dirks B."/>
            <person name="Chapman J."/>
            <person name="Salamov A."/>
            <person name="Terry A."/>
            <person name="Shapiro H."/>
            <person name="Lindquist E."/>
            <person name="Kapitonov V.V."/>
            <person name="Jurka J."/>
            <person name="Genikhovich G."/>
            <person name="Grigoriev I.V."/>
            <person name="Lucas S.M."/>
            <person name="Steele R.E."/>
            <person name="Finnerty J.R."/>
            <person name="Technau U."/>
            <person name="Martindale M.Q."/>
            <person name="Rokhsar D.S."/>
        </authorList>
    </citation>
    <scope>NUCLEOTIDE SEQUENCE [LARGE SCALE GENOMIC DNA]</scope>
    <source>
        <strain evidence="12">CH2 X CH6</strain>
    </source>
</reference>
<gene>
    <name evidence="11" type="ORF">NEMVEDRAFT_v1g105813</name>
</gene>
<evidence type="ECO:0000256" key="8">
    <source>
        <dbReference type="RuleBase" id="RU000688"/>
    </source>
</evidence>
<evidence type="ECO:0000256" key="9">
    <source>
        <dbReference type="SAM" id="Phobius"/>
    </source>
</evidence>